<dbReference type="Proteomes" id="UP000003695">
    <property type="component" value="Unassembled WGS sequence"/>
</dbReference>
<evidence type="ECO:0000313" key="15">
    <source>
        <dbReference type="Proteomes" id="UP000003695"/>
    </source>
</evidence>
<dbReference type="Pfam" id="PF07992">
    <property type="entry name" value="Pyr_redox_2"/>
    <property type="match status" value="1"/>
</dbReference>
<accession>F5VSS0</accession>
<dbReference type="PRINTS" id="PR00411">
    <property type="entry name" value="PNDRDTASEI"/>
</dbReference>
<dbReference type="PROSITE" id="PS50968">
    <property type="entry name" value="BIOTINYL_LIPOYL"/>
    <property type="match status" value="1"/>
</dbReference>
<dbReference type="Pfam" id="PF00364">
    <property type="entry name" value="Biotin_lipoyl"/>
    <property type="match status" value="1"/>
</dbReference>
<dbReference type="InterPro" id="IPR006258">
    <property type="entry name" value="Lipoamide_DH"/>
</dbReference>
<evidence type="ECO:0000256" key="2">
    <source>
        <dbReference type="ARBA" id="ARBA00016961"/>
    </source>
</evidence>
<dbReference type="CDD" id="cd06849">
    <property type="entry name" value="lipoyl_domain"/>
    <property type="match status" value="1"/>
</dbReference>
<protein>
    <recommendedName>
        <fullName evidence="2 11">Dihydrolipoyl dehydrogenase</fullName>
        <ecNumber evidence="11">1.8.1.4</ecNumber>
    </recommendedName>
</protein>
<feature type="region of interest" description="Disordered" evidence="12">
    <location>
        <begin position="83"/>
        <end position="106"/>
    </location>
</feature>
<keyword evidence="5" id="KW-0450">Lipoyl</keyword>
<dbReference type="PANTHER" id="PTHR22912">
    <property type="entry name" value="DISULFIDE OXIDOREDUCTASE"/>
    <property type="match status" value="1"/>
</dbReference>
<evidence type="ECO:0000313" key="14">
    <source>
        <dbReference type="EMBL" id="EGL91412.1"/>
    </source>
</evidence>
<dbReference type="Gene3D" id="3.30.390.30">
    <property type="match status" value="1"/>
</dbReference>
<sequence length="573" mass="60924">MALEVIMPKAGVDMTEGQIVQWNKKVGEFVKEGEILLEIMTDKVSMELEAEEDGYLIAILKGDGETVPVTEVIGYLGEEGENIPTAGAATPESKPAPAASASNDDGKSDDAFDIVVIGGGPAGYVAAIKAAQLGGKVALVEKSELGGTCLNRGCIPTKTYLHNAEIIENIGHAANRGIVIENPNFTVDMDKLLETKSKVVSTLVGGVAGLLRSYGVTVHKGVGTITKDKNVLVNGSELLETKKIILAGGSKVSKINVPGMESSLVMTSDDILEMNEVPESLVIIGGGVVGIELGQAFMTFGSKVTVIEMMDRIVPAMDAEVSKNLRLILERKGMTILTGTKLQEIIEENGQLRIKVEGKDDIIASKALLSIGRVPDLEGIGDVEFELDRGRIKVNEYMETSVPGIYAPGDINGTKMLAHAAFRMGEVAAENALKGNHVVAKLNLTPAAIYTLPEVAAVGLTEEQAREKYDVAIGKFNFAANGRAIASDAAQGFVKVIADKKYGEILGVHIIGPAAAELINEASSIIEMEITVEEMLKTIHGHPTYSEVMYEAFADVLGMAIHSPKEKINKIFN</sequence>
<dbReference type="InterPro" id="IPR023753">
    <property type="entry name" value="FAD/NAD-binding_dom"/>
</dbReference>
<comment type="cofactor">
    <cofactor evidence="11">
        <name>FAD</name>
        <dbReference type="ChEBI" id="CHEBI:57692"/>
    </cofactor>
    <text evidence="11">Binds 1 FAD per subunit.</text>
</comment>
<dbReference type="PATRIC" id="fig|1005704.3.peg.287"/>
<evidence type="ECO:0000259" key="13">
    <source>
        <dbReference type="PROSITE" id="PS50968"/>
    </source>
</evidence>
<reference evidence="14 15" key="1">
    <citation type="submission" date="2011-04" db="EMBL/GenBank/DDBJ databases">
        <authorList>
            <person name="Durkin A.S."/>
            <person name="Radune D."/>
            <person name="Hostetler J."/>
            <person name="Torralba M."/>
            <person name="Gillis M."/>
            <person name="Methe B."/>
            <person name="Sutton G."/>
            <person name="Nelson K.E."/>
        </authorList>
    </citation>
    <scope>NUCLEOTIDE SEQUENCE [LARGE SCALE GENOMIC DNA]</scope>
    <source>
        <strain evidence="14 15">SK255</strain>
    </source>
</reference>
<evidence type="ECO:0000256" key="1">
    <source>
        <dbReference type="ARBA" id="ARBA00007532"/>
    </source>
</evidence>
<evidence type="ECO:0000256" key="3">
    <source>
        <dbReference type="ARBA" id="ARBA00022490"/>
    </source>
</evidence>
<keyword evidence="10 11" id="KW-0676">Redox-active center</keyword>
<evidence type="ECO:0000256" key="10">
    <source>
        <dbReference type="ARBA" id="ARBA00023284"/>
    </source>
</evidence>
<dbReference type="Gene3D" id="3.50.50.60">
    <property type="entry name" value="FAD/NAD(P)-binding domain"/>
    <property type="match status" value="2"/>
</dbReference>
<gene>
    <name evidence="14" type="primary">lpdA</name>
    <name evidence="14" type="ORF">HMPREF9968_1584</name>
</gene>
<dbReference type="EMBL" id="AFNM01000013">
    <property type="protein sequence ID" value="EGL91412.1"/>
    <property type="molecule type" value="Genomic_DNA"/>
</dbReference>
<dbReference type="InterPro" id="IPR003016">
    <property type="entry name" value="2-oxoA_DH_lipoyl-BS"/>
</dbReference>
<dbReference type="Gene3D" id="2.40.50.100">
    <property type="match status" value="1"/>
</dbReference>
<dbReference type="PROSITE" id="PS00189">
    <property type="entry name" value="LIPOYL"/>
    <property type="match status" value="1"/>
</dbReference>
<dbReference type="SUPFAM" id="SSF51905">
    <property type="entry name" value="FAD/NAD(P)-binding domain"/>
    <property type="match status" value="1"/>
</dbReference>
<dbReference type="PROSITE" id="PS00076">
    <property type="entry name" value="PYRIDINE_REDOX_1"/>
    <property type="match status" value="1"/>
</dbReference>
<dbReference type="PANTHER" id="PTHR22912:SF217">
    <property type="entry name" value="DIHYDROLIPOYL DEHYDROGENASE"/>
    <property type="match status" value="1"/>
</dbReference>
<dbReference type="NCBIfam" id="TIGR01350">
    <property type="entry name" value="lipoamide_DH"/>
    <property type="match status" value="1"/>
</dbReference>
<dbReference type="Pfam" id="PF02852">
    <property type="entry name" value="Pyr_redox_dim"/>
    <property type="match status" value="1"/>
</dbReference>
<dbReference type="AlphaFoldDB" id="F5VSS0"/>
<keyword evidence="7 11" id="KW-0560">Oxidoreductase</keyword>
<dbReference type="SUPFAM" id="SSF51230">
    <property type="entry name" value="Single hybrid motif"/>
    <property type="match status" value="1"/>
</dbReference>
<dbReference type="InterPro" id="IPR011053">
    <property type="entry name" value="Single_hybrid_motif"/>
</dbReference>
<dbReference type="InterPro" id="IPR016156">
    <property type="entry name" value="FAD/NAD-linked_Rdtase_dimer_sf"/>
</dbReference>
<proteinExistence type="inferred from homology"/>
<dbReference type="InterPro" id="IPR004099">
    <property type="entry name" value="Pyr_nucl-diS_OxRdtase_dimer"/>
</dbReference>
<dbReference type="InterPro" id="IPR012999">
    <property type="entry name" value="Pyr_OxRdtase_I_AS"/>
</dbReference>
<comment type="catalytic activity">
    <reaction evidence="11">
        <text>N(6)-[(R)-dihydrolipoyl]-L-lysyl-[protein] + NAD(+) = N(6)-[(R)-lipoyl]-L-lysyl-[protein] + NADH + H(+)</text>
        <dbReference type="Rhea" id="RHEA:15045"/>
        <dbReference type="Rhea" id="RHEA-COMP:10474"/>
        <dbReference type="Rhea" id="RHEA-COMP:10475"/>
        <dbReference type="ChEBI" id="CHEBI:15378"/>
        <dbReference type="ChEBI" id="CHEBI:57540"/>
        <dbReference type="ChEBI" id="CHEBI:57945"/>
        <dbReference type="ChEBI" id="CHEBI:83099"/>
        <dbReference type="ChEBI" id="CHEBI:83100"/>
        <dbReference type="EC" id="1.8.1.4"/>
    </reaction>
</comment>
<dbReference type="PRINTS" id="PR00368">
    <property type="entry name" value="FADPNR"/>
</dbReference>
<evidence type="ECO:0000256" key="4">
    <source>
        <dbReference type="ARBA" id="ARBA00022630"/>
    </source>
</evidence>
<comment type="similarity">
    <text evidence="1 11">Belongs to the class-I pyridine nucleotide-disulfide oxidoreductase family.</text>
</comment>
<dbReference type="InterPro" id="IPR000089">
    <property type="entry name" value="Biotin_lipoyl"/>
</dbReference>
<dbReference type="EC" id="1.8.1.4" evidence="11"/>
<evidence type="ECO:0000256" key="5">
    <source>
        <dbReference type="ARBA" id="ARBA00022823"/>
    </source>
</evidence>
<evidence type="ECO:0000256" key="7">
    <source>
        <dbReference type="ARBA" id="ARBA00023002"/>
    </source>
</evidence>
<dbReference type="GO" id="GO:0050660">
    <property type="term" value="F:flavin adenine dinucleotide binding"/>
    <property type="evidence" value="ECO:0007669"/>
    <property type="project" value="InterPro"/>
</dbReference>
<keyword evidence="4 11" id="KW-0285">Flavoprotein</keyword>
<dbReference type="SUPFAM" id="SSF55424">
    <property type="entry name" value="FAD/NAD-linked reductases, dimerisation (C-terminal) domain"/>
    <property type="match status" value="1"/>
</dbReference>
<dbReference type="GO" id="GO:0006103">
    <property type="term" value="P:2-oxoglutarate metabolic process"/>
    <property type="evidence" value="ECO:0007669"/>
    <property type="project" value="TreeGrafter"/>
</dbReference>
<keyword evidence="9" id="KW-1015">Disulfide bond</keyword>
<keyword evidence="3" id="KW-0963">Cytoplasm</keyword>
<name>F5VSS0_STROR</name>
<feature type="domain" description="Lipoyl-binding" evidence="13">
    <location>
        <begin position="2"/>
        <end position="77"/>
    </location>
</feature>
<dbReference type="FunFam" id="3.30.390.30:FF:000001">
    <property type="entry name" value="Dihydrolipoyl dehydrogenase"/>
    <property type="match status" value="1"/>
</dbReference>
<keyword evidence="8 11" id="KW-0520">NAD</keyword>
<keyword evidence="6 11" id="KW-0274">FAD</keyword>
<organism evidence="14 15">
    <name type="scientific">Streptococcus oralis SK255</name>
    <dbReference type="NCBI Taxonomy" id="1005704"/>
    <lineage>
        <taxon>Bacteria</taxon>
        <taxon>Bacillati</taxon>
        <taxon>Bacillota</taxon>
        <taxon>Bacilli</taxon>
        <taxon>Lactobacillales</taxon>
        <taxon>Streptococcaceae</taxon>
        <taxon>Streptococcus</taxon>
    </lineage>
</organism>
<comment type="miscellaneous">
    <text evidence="11">The active site is a redox-active disulfide bond.</text>
</comment>
<dbReference type="GO" id="GO:0004148">
    <property type="term" value="F:dihydrolipoyl dehydrogenase (NADH) activity"/>
    <property type="evidence" value="ECO:0007669"/>
    <property type="project" value="UniProtKB-EC"/>
</dbReference>
<evidence type="ECO:0000256" key="11">
    <source>
        <dbReference type="RuleBase" id="RU003692"/>
    </source>
</evidence>
<dbReference type="InterPro" id="IPR036188">
    <property type="entry name" value="FAD/NAD-bd_sf"/>
</dbReference>
<dbReference type="eggNOG" id="COG1249">
    <property type="taxonomic scope" value="Bacteria"/>
</dbReference>
<evidence type="ECO:0000256" key="6">
    <source>
        <dbReference type="ARBA" id="ARBA00022827"/>
    </source>
</evidence>
<comment type="caution">
    <text evidence="14">The sequence shown here is derived from an EMBL/GenBank/DDBJ whole genome shotgun (WGS) entry which is preliminary data.</text>
</comment>
<evidence type="ECO:0000256" key="12">
    <source>
        <dbReference type="SAM" id="MobiDB-lite"/>
    </source>
</evidence>
<dbReference type="InterPro" id="IPR050151">
    <property type="entry name" value="Class-I_Pyr_Nuc-Dis_Oxidored"/>
</dbReference>
<feature type="compositionally biased region" description="Low complexity" evidence="12">
    <location>
        <begin position="88"/>
        <end position="102"/>
    </location>
</feature>
<evidence type="ECO:0000256" key="8">
    <source>
        <dbReference type="ARBA" id="ARBA00023027"/>
    </source>
</evidence>
<evidence type="ECO:0000256" key="9">
    <source>
        <dbReference type="ARBA" id="ARBA00023157"/>
    </source>
</evidence>